<dbReference type="SUPFAM" id="SSF52058">
    <property type="entry name" value="L domain-like"/>
    <property type="match status" value="1"/>
</dbReference>
<dbReference type="ExpressionAtlas" id="A0A4V0IJI7">
    <property type="expression patterns" value="baseline and differential"/>
</dbReference>
<dbReference type="SMART" id="SM00369">
    <property type="entry name" value="LRR_TYP"/>
    <property type="match status" value="8"/>
</dbReference>
<evidence type="ECO:0000256" key="5">
    <source>
        <dbReference type="SAM" id="MobiDB-lite"/>
    </source>
</evidence>
<dbReference type="CTD" id="180991"/>
<name>A0A4V0IJI7_CAEEL</name>
<feature type="transmembrane region" description="Helical" evidence="6">
    <location>
        <begin position="569"/>
        <end position="590"/>
    </location>
</feature>
<feature type="region of interest" description="Disordered" evidence="5">
    <location>
        <begin position="24"/>
        <end position="126"/>
    </location>
</feature>
<feature type="compositionally biased region" description="Acidic residues" evidence="5">
    <location>
        <begin position="61"/>
        <end position="79"/>
    </location>
</feature>
<dbReference type="GeneID" id="180991"/>
<evidence type="ECO:0000256" key="4">
    <source>
        <dbReference type="ARBA" id="ARBA00022737"/>
    </source>
</evidence>
<dbReference type="InterPro" id="IPR052489">
    <property type="entry name" value="LRWD1"/>
</dbReference>
<dbReference type="OrthoDB" id="676979at2759"/>
<evidence type="ECO:0000313" key="9">
    <source>
        <dbReference type="EMBL" id="VTW47613.1"/>
    </source>
</evidence>
<feature type="compositionally biased region" description="Basic residues" evidence="5">
    <location>
        <begin position="83"/>
        <end position="108"/>
    </location>
</feature>
<evidence type="ECO:0000256" key="6">
    <source>
        <dbReference type="SAM" id="Phobius"/>
    </source>
</evidence>
<sequence>MRLKFALLFLILVVYSFAYNPVKSNDKDKALADNSKKVKVKKAELTAAQDEDDEGSKSLDEVEEDAGIDDDEQDDDEDVKEVPKKKSHVKQKKSKKPPAKKDKTRKSKKNDQEMRPIPESTSIPNMTSFDFFEMAREHRIDKLREIINDTPTGDIAKMRQITEELKDEIEEEDDSNEYQACNADTSPDNELCHCDVHEIDCSEITMESGDPYLRTLDVAIMKKDFEPITAKFTKNKISRLQNDKVLPKFEKFVSILDVSYNEIRFIDNDVFKPFTNLTKLYLSHNVLQTVKKDVFDAAKNTLHRLDLGYNRIKVVSDNSFDTLSKLKVLSLDGNPIKAWRKEMFKGLDSLEELSLDNCNIENLPADIFEYLPKLVKLSLRENPLEEIPAVVAHLKSLKDIDLSVTNLTEIRDHAFAGDSDLEEIILEKMPFLTVVRDCGFCGLPQLKTLILNDNKYLQELHPNAFGYIKSQPGHKSAAITSLQIHNSNISTISEHMVDYDNLKTFQVGGNPWNCNCDTQFMLEEKFAFKQDSVAPKCTSPAGLNGRLLVTVRASDACEDARFLGRSGRFSSVLGLALLVGFIAIGTYYMVSSGKLERLVRRVRKEPEVTYTNLQNAGEDFALETDFQPRPAEV</sequence>
<proteinExistence type="evidence at protein level"/>
<accession>A0A4V0IJI7</accession>
<evidence type="ECO:0000256" key="1">
    <source>
        <dbReference type="ARBA" id="ARBA00004300"/>
    </source>
</evidence>
<keyword evidence="3 7" id="KW-0732">Signal</keyword>
<dbReference type="GO" id="GO:0003682">
    <property type="term" value="F:chromatin binding"/>
    <property type="evidence" value="ECO:0000318"/>
    <property type="project" value="GO_Central"/>
</dbReference>
<comment type="subcellular location">
    <subcellularLocation>
        <location evidence="1">Cytoplasm</location>
        <location evidence="1">Cytoskeleton</location>
        <location evidence="1">Microtubule organizing center</location>
        <location evidence="1">Centrosome</location>
    </subcellularLocation>
</comment>
<feature type="compositionally biased region" description="Basic and acidic residues" evidence="5">
    <location>
        <begin position="24"/>
        <end position="44"/>
    </location>
</feature>
<organism evidence="9 10">
    <name type="scientific">Caenorhabditis elegans</name>
    <dbReference type="NCBI Taxonomy" id="6239"/>
    <lineage>
        <taxon>Eukaryota</taxon>
        <taxon>Metazoa</taxon>
        <taxon>Ecdysozoa</taxon>
        <taxon>Nematoda</taxon>
        <taxon>Chromadorea</taxon>
        <taxon>Rhabditida</taxon>
        <taxon>Rhabditina</taxon>
        <taxon>Rhabditomorpha</taxon>
        <taxon>Rhabditoidea</taxon>
        <taxon>Rhabditidae</taxon>
        <taxon>Peloderinae</taxon>
        <taxon>Caenorhabditis</taxon>
    </lineage>
</organism>
<dbReference type="PANTHER" id="PTHR24370">
    <property type="entry name" value="OPTICIN"/>
    <property type="match status" value="1"/>
</dbReference>
<dbReference type="Proteomes" id="UP000001940">
    <property type="component" value="Chromosome X"/>
</dbReference>
<evidence type="ECO:0000256" key="3">
    <source>
        <dbReference type="ARBA" id="ARBA00022729"/>
    </source>
</evidence>
<evidence type="ECO:0000256" key="2">
    <source>
        <dbReference type="ARBA" id="ARBA00022614"/>
    </source>
</evidence>
<dbReference type="GO" id="GO:0005813">
    <property type="term" value="C:centrosome"/>
    <property type="evidence" value="ECO:0007669"/>
    <property type="project" value="UniProtKB-SubCell"/>
</dbReference>
<dbReference type="InterPro" id="IPR001611">
    <property type="entry name" value="Leu-rich_rpt"/>
</dbReference>
<dbReference type="PANTHER" id="PTHR24370:SF10">
    <property type="entry name" value="LEUCINE-RICH REPEAT AND WD REPEAT-CONTAINING PROTEIN 1"/>
    <property type="match status" value="1"/>
</dbReference>
<dbReference type="GO" id="GO:0071169">
    <property type="term" value="P:establishment of protein localization to chromatin"/>
    <property type="evidence" value="ECO:0000318"/>
    <property type="project" value="GO_Central"/>
</dbReference>
<feature type="chain" id="PRO_5020919880" evidence="7">
    <location>
        <begin position="19"/>
        <end position="633"/>
    </location>
</feature>
<evidence type="ECO:0007829" key="12">
    <source>
        <dbReference type="PeptideAtlas" id="A0A4V0IJI7"/>
    </source>
</evidence>
<dbReference type="InterPro" id="IPR000483">
    <property type="entry name" value="Cys-rich_flank_reg_C"/>
</dbReference>
<keyword evidence="6" id="KW-0812">Transmembrane</keyword>
<dbReference type="RefSeq" id="NP_001360787.1">
    <property type="nucleotide sequence ID" value="NM_001373353.1"/>
</dbReference>
<dbReference type="InterPro" id="IPR003591">
    <property type="entry name" value="Leu-rich_rpt_typical-subtyp"/>
</dbReference>
<gene>
    <name evidence="9 11" type="primary">lron-7</name>
    <name evidence="9" type="ORF">CELE_K03A1.2</name>
    <name evidence="11" type="ORF">K03A1.2</name>
</gene>
<dbReference type="GO" id="GO:0005664">
    <property type="term" value="C:nuclear origin of replication recognition complex"/>
    <property type="evidence" value="ECO:0000318"/>
    <property type="project" value="GO_Central"/>
</dbReference>
<keyword evidence="12" id="KW-1267">Proteomics identification</keyword>
<feature type="domain" description="LRRCT" evidence="8">
    <location>
        <begin position="510"/>
        <end position="558"/>
    </location>
</feature>
<dbReference type="GO" id="GO:0006325">
    <property type="term" value="P:chromatin organization"/>
    <property type="evidence" value="ECO:0000318"/>
    <property type="project" value="GO_Central"/>
</dbReference>
<dbReference type="FunCoup" id="A0A4V0IJI7">
    <property type="interactions" value="14"/>
</dbReference>
<keyword evidence="4" id="KW-0677">Repeat</keyword>
<dbReference type="AlphaFoldDB" id="A0A4V0IJI7"/>
<dbReference type="Pfam" id="PF13855">
    <property type="entry name" value="LRR_8"/>
    <property type="match status" value="3"/>
</dbReference>
<dbReference type="SMR" id="A0A4V0IJI7"/>
<keyword evidence="2" id="KW-0433">Leucine-rich repeat</keyword>
<keyword evidence="10" id="KW-1185">Reference proteome</keyword>
<evidence type="ECO:0000313" key="10">
    <source>
        <dbReference type="Proteomes" id="UP000001940"/>
    </source>
</evidence>
<dbReference type="AGR" id="WB:WBGene00019351"/>
<dbReference type="WormBase" id="K03A1.2c">
    <property type="protein sequence ID" value="CE53310"/>
    <property type="gene ID" value="WBGene00019351"/>
    <property type="gene designation" value="lron-7"/>
</dbReference>
<evidence type="ECO:0000259" key="8">
    <source>
        <dbReference type="SMART" id="SM00082"/>
    </source>
</evidence>
<keyword evidence="6" id="KW-0472">Membrane</keyword>
<protein>
    <submittedName>
        <fullName evidence="9">LRRCT domain-containing protein</fullName>
    </submittedName>
</protein>
<dbReference type="Gene3D" id="3.80.10.10">
    <property type="entry name" value="Ribonuclease Inhibitor"/>
    <property type="match status" value="3"/>
</dbReference>
<reference evidence="9 10" key="1">
    <citation type="journal article" date="1998" name="Science">
        <title>Genome sequence of the nematode C. elegans: a platform for investigating biology.</title>
        <authorList>
            <consortium name="The C. elegans sequencing consortium"/>
            <person name="Sulson J.E."/>
            <person name="Waterston R."/>
        </authorList>
    </citation>
    <scope>NUCLEOTIDE SEQUENCE [LARGE SCALE GENOMIC DNA]</scope>
    <source>
        <strain evidence="9 10">Bristol N2</strain>
    </source>
</reference>
<evidence type="ECO:0000313" key="11">
    <source>
        <dbReference type="WormBase" id="K03A1.2c"/>
    </source>
</evidence>
<evidence type="ECO:0000256" key="7">
    <source>
        <dbReference type="SAM" id="SignalP"/>
    </source>
</evidence>
<dbReference type="InterPro" id="IPR032675">
    <property type="entry name" value="LRR_dom_sf"/>
</dbReference>
<dbReference type="SMART" id="SM00082">
    <property type="entry name" value="LRRCT"/>
    <property type="match status" value="1"/>
</dbReference>
<dbReference type="EMBL" id="BX284606">
    <property type="protein sequence ID" value="VTW47613.1"/>
    <property type="molecule type" value="Genomic_DNA"/>
</dbReference>
<keyword evidence="6" id="KW-1133">Transmembrane helix</keyword>
<feature type="signal peptide" evidence="7">
    <location>
        <begin position="1"/>
        <end position="18"/>
    </location>
</feature>
<dbReference type="InParanoid" id="A0A4V0IJI7"/>